<keyword evidence="6" id="KW-0333">Golgi apparatus</keyword>
<keyword evidence="7 8" id="KW-0472">Membrane</keyword>
<feature type="transmembrane region" description="Helical" evidence="8">
    <location>
        <begin position="321"/>
        <end position="345"/>
    </location>
</feature>
<comment type="caution">
    <text evidence="10">The sequence shown here is derived from an EMBL/GenBank/DDBJ whole genome shotgun (WGS) entry which is preliminary data.</text>
</comment>
<keyword evidence="11" id="KW-1185">Reference proteome</keyword>
<keyword evidence="8" id="KW-1133">Transmembrane helix</keyword>
<keyword evidence="5" id="KW-0256">Endoplasmic reticulum</keyword>
<dbReference type="PANTHER" id="PTHR46378">
    <property type="entry name" value="STEROL REGULATORY ELEMENT-BINDING PROTEIN CLEAVAGE-ACTIVATING PROTEIN"/>
    <property type="match status" value="1"/>
</dbReference>
<dbReference type="EMBL" id="VXIV02002963">
    <property type="protein sequence ID" value="KAF6021782.1"/>
    <property type="molecule type" value="Genomic_DNA"/>
</dbReference>
<comment type="subcellular location">
    <subcellularLocation>
        <location evidence="1">Endoplasmic reticulum</location>
    </subcellularLocation>
    <subcellularLocation>
        <location evidence="2">Golgi apparatus membrane</location>
    </subcellularLocation>
</comment>
<organism evidence="10 11">
    <name type="scientific">Bugula neritina</name>
    <name type="common">Brown bryozoan</name>
    <name type="synonym">Sertularia neritina</name>
    <dbReference type="NCBI Taxonomy" id="10212"/>
    <lineage>
        <taxon>Eukaryota</taxon>
        <taxon>Metazoa</taxon>
        <taxon>Spiralia</taxon>
        <taxon>Lophotrochozoa</taxon>
        <taxon>Bryozoa</taxon>
        <taxon>Gymnolaemata</taxon>
        <taxon>Cheilostomatida</taxon>
        <taxon>Flustrina</taxon>
        <taxon>Buguloidea</taxon>
        <taxon>Bugulidae</taxon>
        <taxon>Bugula</taxon>
    </lineage>
</organism>
<reference evidence="10" key="1">
    <citation type="submission" date="2020-06" db="EMBL/GenBank/DDBJ databases">
        <title>Draft genome of Bugula neritina, a colonial animal packing powerful symbionts and potential medicines.</title>
        <authorList>
            <person name="Rayko M."/>
        </authorList>
    </citation>
    <scope>NUCLEOTIDE SEQUENCE [LARGE SCALE GENOMIC DNA]</scope>
    <source>
        <strain evidence="10">Kwan_BN1</strain>
    </source>
</reference>
<dbReference type="Pfam" id="PF24006">
    <property type="entry name" value="SCAP_N"/>
    <property type="match status" value="1"/>
</dbReference>
<evidence type="ECO:0000256" key="6">
    <source>
        <dbReference type="ARBA" id="ARBA00023034"/>
    </source>
</evidence>
<proteinExistence type="predicted"/>
<feature type="transmembrane region" description="Helical" evidence="8">
    <location>
        <begin position="357"/>
        <end position="381"/>
    </location>
</feature>
<dbReference type="GO" id="GO:0000139">
    <property type="term" value="C:Golgi membrane"/>
    <property type="evidence" value="ECO:0007669"/>
    <property type="project" value="UniProtKB-SubCell"/>
</dbReference>
<feature type="domain" description="SSD" evidence="9">
    <location>
        <begin position="290"/>
        <end position="448"/>
    </location>
</feature>
<feature type="transmembrane region" description="Helical" evidence="8">
    <location>
        <begin position="402"/>
        <end position="420"/>
    </location>
</feature>
<dbReference type="InterPro" id="IPR030225">
    <property type="entry name" value="SCAP"/>
</dbReference>
<keyword evidence="3" id="KW-0853">WD repeat</keyword>
<evidence type="ECO:0000256" key="2">
    <source>
        <dbReference type="ARBA" id="ARBA00004394"/>
    </source>
</evidence>
<feature type="transmembrane region" description="Helical" evidence="8">
    <location>
        <begin position="426"/>
        <end position="448"/>
    </location>
</feature>
<keyword evidence="8" id="KW-0812">Transmembrane</keyword>
<evidence type="ECO:0000313" key="10">
    <source>
        <dbReference type="EMBL" id="KAF6021782.1"/>
    </source>
</evidence>
<sequence length="544" mass="61544">MFRPAFPRFVQLQERVKSLFYSYGLFCATHQLSTILFAVISVLFVIYPLRNIPILGNTSQMYEMPLSDYNVGEKSSASPRWYSGPPIGYVQQILVKSTVAPSHPYKAPTLADLYTAPLHTSFTILEQINRLQVGDGTSGKKLTISDVCLHVSEPDANVQGSRFLPQFDCLILSPANLWHNQKEVFESDKEILQTVQSSAQNSYEASPRMRDLLFGVPWRESGMSKFFVRNRERTVQYSITIIYKTYNPEYIKQLTDTLLSLYPLSLVNSNVSQTITHVSYREHTTSYIADYTPLIAAYLILFLYIYFSVQKIEMVKSKWGLAFSAVITVVCSLLMSISICAVFGVTPSVNSGEIFPYLVVIVGLENVLVVTRSVVSTPLNLEVKFRIAEGLRMEGWNITKHLMTELVILAFGFLTFVPAIQEFCLFASIGLLVDFYLQMFFFATVLSIDIRRLELSDLGRGHTYLHVQSDTGRVLADDSSTTVQPDLNPSPAESDTFIVASLFHIPKRIKVMNFVAQFRVVQRLMMLCTVIWISLGALQDRHHL</sequence>
<dbReference type="PROSITE" id="PS50156">
    <property type="entry name" value="SSD"/>
    <property type="match status" value="1"/>
</dbReference>
<feature type="transmembrane region" description="Helical" evidence="8">
    <location>
        <begin position="20"/>
        <end position="47"/>
    </location>
</feature>
<dbReference type="SUPFAM" id="SSF82866">
    <property type="entry name" value="Multidrug efflux transporter AcrB transmembrane domain"/>
    <property type="match status" value="1"/>
</dbReference>
<dbReference type="InterPro" id="IPR053958">
    <property type="entry name" value="HMGCR/SNAP/NPC1-like_SSD"/>
</dbReference>
<evidence type="ECO:0000256" key="4">
    <source>
        <dbReference type="ARBA" id="ARBA00022737"/>
    </source>
</evidence>
<gene>
    <name evidence="10" type="ORF">EB796_019905</name>
</gene>
<evidence type="ECO:0000256" key="5">
    <source>
        <dbReference type="ARBA" id="ARBA00022824"/>
    </source>
</evidence>
<dbReference type="OrthoDB" id="361494at2759"/>
<dbReference type="GO" id="GO:0005789">
    <property type="term" value="C:endoplasmic reticulum membrane"/>
    <property type="evidence" value="ECO:0007669"/>
    <property type="project" value="InterPro"/>
</dbReference>
<keyword evidence="4" id="KW-0677">Repeat</keyword>
<dbReference type="InterPro" id="IPR000731">
    <property type="entry name" value="SSD"/>
</dbReference>
<evidence type="ECO:0000256" key="7">
    <source>
        <dbReference type="ARBA" id="ARBA00023136"/>
    </source>
</evidence>
<evidence type="ECO:0000313" key="11">
    <source>
        <dbReference type="Proteomes" id="UP000593567"/>
    </source>
</evidence>
<dbReference type="InterPro" id="IPR057041">
    <property type="entry name" value="SCAP_N"/>
</dbReference>
<dbReference type="GO" id="GO:0032936">
    <property type="term" value="C:SREBP-SCAP complex"/>
    <property type="evidence" value="ECO:0007669"/>
    <property type="project" value="TreeGrafter"/>
</dbReference>
<dbReference type="PANTHER" id="PTHR46378:SF1">
    <property type="entry name" value="STEROL REGULATORY ELEMENT-BINDING PROTEIN CLEAVAGE-ACTIVATING PROTEIN"/>
    <property type="match status" value="1"/>
</dbReference>
<accession>A0A7J7J6J8</accession>
<dbReference type="Pfam" id="PF12349">
    <property type="entry name" value="Sterol-sensing"/>
    <property type="match status" value="1"/>
</dbReference>
<feature type="transmembrane region" description="Helical" evidence="8">
    <location>
        <begin position="291"/>
        <end position="309"/>
    </location>
</feature>
<dbReference type="Proteomes" id="UP000593567">
    <property type="component" value="Unassembled WGS sequence"/>
</dbReference>
<dbReference type="GO" id="GO:0032933">
    <property type="term" value="P:SREBP signaling pathway"/>
    <property type="evidence" value="ECO:0007669"/>
    <property type="project" value="InterPro"/>
</dbReference>
<evidence type="ECO:0000259" key="9">
    <source>
        <dbReference type="PROSITE" id="PS50156"/>
    </source>
</evidence>
<dbReference type="AlphaFoldDB" id="A0A7J7J6J8"/>
<protein>
    <submittedName>
        <fullName evidence="10">SCAP</fullName>
    </submittedName>
</protein>
<dbReference type="GO" id="GO:0045540">
    <property type="term" value="P:regulation of cholesterol biosynthetic process"/>
    <property type="evidence" value="ECO:0007669"/>
    <property type="project" value="TreeGrafter"/>
</dbReference>
<name>A0A7J7J6J8_BUGNE</name>
<feature type="transmembrane region" description="Helical" evidence="8">
    <location>
        <begin position="520"/>
        <end position="538"/>
    </location>
</feature>
<evidence type="ECO:0000256" key="1">
    <source>
        <dbReference type="ARBA" id="ARBA00004240"/>
    </source>
</evidence>
<evidence type="ECO:0000256" key="3">
    <source>
        <dbReference type="ARBA" id="ARBA00022574"/>
    </source>
</evidence>
<evidence type="ECO:0000256" key="8">
    <source>
        <dbReference type="SAM" id="Phobius"/>
    </source>
</evidence>
<dbReference type="GO" id="GO:0032934">
    <property type="term" value="F:sterol binding"/>
    <property type="evidence" value="ECO:0007669"/>
    <property type="project" value="InterPro"/>
</dbReference>